<proteinExistence type="predicted"/>
<keyword evidence="3" id="KW-1185">Reference proteome</keyword>
<evidence type="ECO:0000313" key="2">
    <source>
        <dbReference type="EMBL" id="KAG8050120.1"/>
    </source>
</evidence>
<dbReference type="AlphaFoldDB" id="A0A8J5R318"/>
<name>A0A8J5R318_ZIZPA</name>
<comment type="caution">
    <text evidence="2">The sequence shown here is derived from an EMBL/GenBank/DDBJ whole genome shotgun (WGS) entry which is preliminary data.</text>
</comment>
<protein>
    <submittedName>
        <fullName evidence="2">Uncharacterized protein</fullName>
    </submittedName>
</protein>
<feature type="region of interest" description="Disordered" evidence="1">
    <location>
        <begin position="247"/>
        <end position="266"/>
    </location>
</feature>
<dbReference type="Proteomes" id="UP000729402">
    <property type="component" value="Unassembled WGS sequence"/>
</dbReference>
<evidence type="ECO:0000256" key="1">
    <source>
        <dbReference type="SAM" id="MobiDB-lite"/>
    </source>
</evidence>
<sequence length="266" mass="28672">MSSHEFHEAAANHVEVEPAADRHEDIAATKMLLNDDQLWFAMIANDPERRKNIMAAGDRPAGGGACADFFDDSLARAPPPVLAQAAAIQSCTPHGADIPVLPPGSPTTTNARRAADLAMEETVRETALPANALIQHQHQSAGVGSDTPAVVVVKTEKGHGKGRNVVGPVSSKRRAVWPIPAYRDTPAIFDGMMEEGHHGNVRNDGPVSSKRRAMLADSDSPAVFVGMEEGHDNDWYESIIRDVVIQEQEDDPELRGSIPLEPYSKI</sequence>
<gene>
    <name evidence="2" type="ORF">GUJ93_ZPchr0009g2118</name>
</gene>
<accession>A0A8J5R318</accession>
<evidence type="ECO:0000313" key="3">
    <source>
        <dbReference type="Proteomes" id="UP000729402"/>
    </source>
</evidence>
<reference evidence="2" key="1">
    <citation type="journal article" date="2021" name="bioRxiv">
        <title>Whole Genome Assembly and Annotation of Northern Wild Rice, Zizania palustris L., Supports a Whole Genome Duplication in the Zizania Genus.</title>
        <authorList>
            <person name="Haas M."/>
            <person name="Kono T."/>
            <person name="Macchietto M."/>
            <person name="Millas R."/>
            <person name="McGilp L."/>
            <person name="Shao M."/>
            <person name="Duquette J."/>
            <person name="Hirsch C.N."/>
            <person name="Kimball J."/>
        </authorList>
    </citation>
    <scope>NUCLEOTIDE SEQUENCE</scope>
    <source>
        <tissue evidence="2">Fresh leaf tissue</tissue>
    </source>
</reference>
<dbReference type="EMBL" id="JAAALK010000289">
    <property type="protein sequence ID" value="KAG8050120.1"/>
    <property type="molecule type" value="Genomic_DNA"/>
</dbReference>
<organism evidence="2 3">
    <name type="scientific">Zizania palustris</name>
    <name type="common">Northern wild rice</name>
    <dbReference type="NCBI Taxonomy" id="103762"/>
    <lineage>
        <taxon>Eukaryota</taxon>
        <taxon>Viridiplantae</taxon>
        <taxon>Streptophyta</taxon>
        <taxon>Embryophyta</taxon>
        <taxon>Tracheophyta</taxon>
        <taxon>Spermatophyta</taxon>
        <taxon>Magnoliopsida</taxon>
        <taxon>Liliopsida</taxon>
        <taxon>Poales</taxon>
        <taxon>Poaceae</taxon>
        <taxon>BOP clade</taxon>
        <taxon>Oryzoideae</taxon>
        <taxon>Oryzeae</taxon>
        <taxon>Zizaniinae</taxon>
        <taxon>Zizania</taxon>
    </lineage>
</organism>
<feature type="region of interest" description="Disordered" evidence="1">
    <location>
        <begin position="1"/>
        <end position="20"/>
    </location>
</feature>
<reference evidence="2" key="2">
    <citation type="submission" date="2021-02" db="EMBL/GenBank/DDBJ databases">
        <authorList>
            <person name="Kimball J.A."/>
            <person name="Haas M.W."/>
            <person name="Macchietto M."/>
            <person name="Kono T."/>
            <person name="Duquette J."/>
            <person name="Shao M."/>
        </authorList>
    </citation>
    <scope>NUCLEOTIDE SEQUENCE</scope>
    <source>
        <tissue evidence="2">Fresh leaf tissue</tissue>
    </source>
</reference>